<dbReference type="AlphaFoldDB" id="A0A6H5I6R7"/>
<keyword evidence="4" id="KW-0255">Endonuclease</keyword>
<evidence type="ECO:0000256" key="3">
    <source>
        <dbReference type="ARBA" id="ARBA00022722"/>
    </source>
</evidence>
<dbReference type="InterPro" id="IPR022048">
    <property type="entry name" value="Envelope_fusion-like"/>
</dbReference>
<keyword evidence="8" id="KW-0812">Transmembrane</keyword>
<dbReference type="EC" id="2.7.7.49" evidence="1"/>
<organism evidence="10 11">
    <name type="scientific">Trichogramma brassicae</name>
    <dbReference type="NCBI Taxonomy" id="86971"/>
    <lineage>
        <taxon>Eukaryota</taxon>
        <taxon>Metazoa</taxon>
        <taxon>Ecdysozoa</taxon>
        <taxon>Arthropoda</taxon>
        <taxon>Hexapoda</taxon>
        <taxon>Insecta</taxon>
        <taxon>Pterygota</taxon>
        <taxon>Neoptera</taxon>
        <taxon>Endopterygota</taxon>
        <taxon>Hymenoptera</taxon>
        <taxon>Apocrita</taxon>
        <taxon>Proctotrupomorpha</taxon>
        <taxon>Chalcidoidea</taxon>
        <taxon>Trichogrammatidae</taxon>
        <taxon>Trichogramma</taxon>
    </lineage>
</organism>
<dbReference type="GO" id="GO:0004519">
    <property type="term" value="F:endonuclease activity"/>
    <property type="evidence" value="ECO:0007669"/>
    <property type="project" value="UniProtKB-KW"/>
</dbReference>
<feature type="compositionally biased region" description="Basic and acidic residues" evidence="7">
    <location>
        <begin position="412"/>
        <end position="427"/>
    </location>
</feature>
<evidence type="ECO:0000256" key="8">
    <source>
        <dbReference type="SAM" id="Phobius"/>
    </source>
</evidence>
<keyword evidence="8" id="KW-0472">Membrane</keyword>
<keyword evidence="6" id="KW-0511">Multifunctional enzyme</keyword>
<dbReference type="FunFam" id="3.10.20.370:FF:000001">
    <property type="entry name" value="Retrovirus-related Pol polyprotein from transposon 17.6-like protein"/>
    <property type="match status" value="1"/>
</dbReference>
<dbReference type="Gene3D" id="3.30.70.270">
    <property type="match status" value="1"/>
</dbReference>
<dbReference type="GO" id="GO:0003964">
    <property type="term" value="F:RNA-directed DNA polymerase activity"/>
    <property type="evidence" value="ECO:0007669"/>
    <property type="project" value="UniProtKB-KW"/>
</dbReference>
<dbReference type="PANTHER" id="PTHR37984">
    <property type="entry name" value="PROTEIN CBG26694"/>
    <property type="match status" value="1"/>
</dbReference>
<keyword evidence="2" id="KW-0548">Nucleotidyltransferase</keyword>
<dbReference type="PANTHER" id="PTHR37984:SF5">
    <property type="entry name" value="PROTEIN NYNRIN-LIKE"/>
    <property type="match status" value="1"/>
</dbReference>
<gene>
    <name evidence="10" type="ORF">TBRA_LOCUS3357</name>
</gene>
<keyword evidence="11" id="KW-1185">Reference proteome</keyword>
<evidence type="ECO:0000259" key="9">
    <source>
        <dbReference type="Pfam" id="PF17919"/>
    </source>
</evidence>
<evidence type="ECO:0000256" key="7">
    <source>
        <dbReference type="SAM" id="MobiDB-lite"/>
    </source>
</evidence>
<evidence type="ECO:0000313" key="11">
    <source>
        <dbReference type="Proteomes" id="UP000479190"/>
    </source>
</evidence>
<evidence type="ECO:0000256" key="4">
    <source>
        <dbReference type="ARBA" id="ARBA00022759"/>
    </source>
</evidence>
<keyword evidence="2" id="KW-0808">Transferase</keyword>
<keyword evidence="8" id="KW-1133">Transmembrane helix</keyword>
<dbReference type="InterPro" id="IPR043128">
    <property type="entry name" value="Rev_trsase/Diguanyl_cyclase"/>
</dbReference>
<dbReference type="EMBL" id="CADCXV010000643">
    <property type="protein sequence ID" value="CAB0031388.1"/>
    <property type="molecule type" value="Genomic_DNA"/>
</dbReference>
<keyword evidence="5" id="KW-0695">RNA-directed DNA polymerase</keyword>
<dbReference type="Pfam" id="PF17919">
    <property type="entry name" value="RT_RNaseH_2"/>
    <property type="match status" value="1"/>
</dbReference>
<dbReference type="CDD" id="cd09274">
    <property type="entry name" value="RNase_HI_RT_Ty3"/>
    <property type="match status" value="1"/>
</dbReference>
<evidence type="ECO:0000256" key="6">
    <source>
        <dbReference type="ARBA" id="ARBA00023268"/>
    </source>
</evidence>
<dbReference type="OrthoDB" id="7697589at2759"/>
<feature type="region of interest" description="Disordered" evidence="7">
    <location>
        <begin position="386"/>
        <end position="498"/>
    </location>
</feature>
<keyword evidence="3" id="KW-0540">Nuclease</keyword>
<dbReference type="Pfam" id="PF12259">
    <property type="entry name" value="Baculo_F"/>
    <property type="match status" value="1"/>
</dbReference>
<protein>
    <recommendedName>
        <fullName evidence="1">RNA-directed DNA polymerase</fullName>
        <ecNumber evidence="1">2.7.7.49</ecNumber>
    </recommendedName>
</protein>
<dbReference type="Gene3D" id="3.10.20.370">
    <property type="match status" value="1"/>
</dbReference>
<feature type="domain" description="Reverse transcriptase/retrotransposon-derived protein RNase H-like" evidence="9">
    <location>
        <begin position="243"/>
        <end position="341"/>
    </location>
</feature>
<evidence type="ECO:0000256" key="2">
    <source>
        <dbReference type="ARBA" id="ARBA00022695"/>
    </source>
</evidence>
<evidence type="ECO:0000256" key="5">
    <source>
        <dbReference type="ARBA" id="ARBA00022918"/>
    </source>
</evidence>
<keyword evidence="4" id="KW-0378">Hydrolase</keyword>
<dbReference type="Proteomes" id="UP000479190">
    <property type="component" value="Unassembled WGS sequence"/>
</dbReference>
<proteinExistence type="predicted"/>
<dbReference type="InterPro" id="IPR050951">
    <property type="entry name" value="Retrovirus_Pol_polyprotein"/>
</dbReference>
<dbReference type="FunFam" id="3.30.70.270:FF:000020">
    <property type="entry name" value="Transposon Tf2-6 polyprotein-like Protein"/>
    <property type="match status" value="1"/>
</dbReference>
<feature type="compositionally biased region" description="Polar residues" evidence="7">
    <location>
        <begin position="452"/>
        <end position="469"/>
    </location>
</feature>
<feature type="transmembrane region" description="Helical" evidence="8">
    <location>
        <begin position="902"/>
        <end position="923"/>
    </location>
</feature>
<reference evidence="10 11" key="1">
    <citation type="submission" date="2020-02" db="EMBL/GenBank/DDBJ databases">
        <authorList>
            <person name="Ferguson B K."/>
        </authorList>
    </citation>
    <scope>NUCLEOTIDE SEQUENCE [LARGE SCALE GENOMIC DNA]</scope>
</reference>
<evidence type="ECO:0000313" key="10">
    <source>
        <dbReference type="EMBL" id="CAB0031388.1"/>
    </source>
</evidence>
<dbReference type="InterPro" id="IPR043502">
    <property type="entry name" value="DNA/RNA_pol_sf"/>
</dbReference>
<sequence>MPPEETSPNIFKISRNQAGIPSMNYVAPATINQYKNYCEDREFVAQCDELCSAAVISPRPQKVTIPGRSRKVIRIGLIQTNLKEGYLPRLDVGYDDVYIGEGIVKNEEGYCNIYAINTQEEEVELNLDPVEIQSFDYVVQDFESDGATELDTPPIEDVKARCDRILKTLRLSELNQEEMESIKGLVMDYPDLFLLPGDSLPCTNWQIRQFLRMAGYYRRFIQDFSKIAKPLHDLTKKGTNFNWSSECENSFQTLKKCLTSAPILIFPDFSKPFILTTDASDLAIGAVLSQEKEGFEHPIGYLSRVLNKAEVNYSTTEKECLAALYAMYQYRPYLLGRPFTLVADHEPLNWMHNRKDPGQRLMRWMFKFTGYQYTFKYKPGKEKRGCRLPIAESSDVPTREKEINEKFTTAENSHDKKKEGNTPERQRQTGQPRKISEVSKPTKPSSEEDSSCIAQRTRSKLNRPSTSATSLKPKKSISSKIDTGLRRRSHPTNPMSAIPEETASTTVLTDEIEEQESPVDALPLVDPSQDCGPYTKNSRLLSDIGAIDYKEIRSRKPAIGQILSIKHKIWARRLEGKMDLQINALREAQNALYKLGEGKIPHQFLNPQTIQNIAIEIQQSNSDLQVPIPPKYLRSEEIMRISTVDTITLQGKTLMVIYIPLVDRKPFRVHKLHSVPIPQHEQDNTTIGGRTYKKPSHPYLLLSEDHKQYIKYDQLEMDKCTKGYHLLICPITTTIRESYLSSECEITLLLNPTQNALKQCNLMFNLEPSTQWYYLSHNSSWLYSIMNQETLEIMCPNEQDTSIKLKGVGILNITPGCQARTREFILQVEEIRKSSRTYIYNPELHLNVTQLYPEMIKIKSLPNLPLQTSGHWNNELTSVNTLLDRMEKIGQHRRETTSTKTFVFSGLSIQGLTLIFIISYIYYRYRLKSEKSRNSKNHSTLISAQGTELSDYKHEGTHNPSFHQTVNA</sequence>
<evidence type="ECO:0000256" key="1">
    <source>
        <dbReference type="ARBA" id="ARBA00012493"/>
    </source>
</evidence>
<dbReference type="SUPFAM" id="SSF56672">
    <property type="entry name" value="DNA/RNA polymerases"/>
    <property type="match status" value="1"/>
</dbReference>
<accession>A0A6H5I6R7</accession>
<name>A0A6H5I6R7_9HYME</name>
<dbReference type="InterPro" id="IPR041577">
    <property type="entry name" value="RT_RNaseH_2"/>
</dbReference>